<keyword evidence="1" id="KW-0812">Transmembrane</keyword>
<organism evidence="2 4">
    <name type="scientific">Flavobacterium tructae</name>
    <dbReference type="NCBI Taxonomy" id="1114873"/>
    <lineage>
        <taxon>Bacteria</taxon>
        <taxon>Pseudomonadati</taxon>
        <taxon>Bacteroidota</taxon>
        <taxon>Flavobacteriia</taxon>
        <taxon>Flavobacteriales</taxon>
        <taxon>Flavobacteriaceae</taxon>
        <taxon>Flavobacterium</taxon>
    </lineage>
</organism>
<gene>
    <name evidence="3" type="ORF">B0A71_06230</name>
    <name evidence="2" type="ORF">BHE19_05050</name>
</gene>
<dbReference type="EMBL" id="MUHG01000005">
    <property type="protein sequence ID" value="OXB21181.1"/>
    <property type="molecule type" value="Genomic_DNA"/>
</dbReference>
<accession>A0A1S1JBC8</accession>
<evidence type="ECO:0000313" key="3">
    <source>
        <dbReference type="EMBL" id="OXB21181.1"/>
    </source>
</evidence>
<feature type="transmembrane region" description="Helical" evidence="1">
    <location>
        <begin position="41"/>
        <end position="61"/>
    </location>
</feature>
<dbReference type="Proteomes" id="UP000198319">
    <property type="component" value="Unassembled WGS sequence"/>
</dbReference>
<feature type="transmembrane region" description="Helical" evidence="1">
    <location>
        <begin position="73"/>
        <end position="94"/>
    </location>
</feature>
<sequence length="198" mass="23281">MDQNNNIDFKDLWKKQSVSQPDMKDLLGRLKEFKAAGLRHLWITNILLLATTAFILFVWYYYQPEFISTKIGIVLVIVAMVMYVGVYNGLLVGYKNIDTTQSNQEYLQRLILIRKKQQFMQSTILSLYFILLGVGIGLYMYEYTLRMPLVYALLTYGVVLLWIGVNWFYIRPKQIKKQQAKINDLIGKFEEVNKQLEL</sequence>
<evidence type="ECO:0000313" key="5">
    <source>
        <dbReference type="Proteomes" id="UP000198319"/>
    </source>
</evidence>
<dbReference type="Proteomes" id="UP000180252">
    <property type="component" value="Unassembled WGS sequence"/>
</dbReference>
<keyword evidence="1" id="KW-1133">Transmembrane helix</keyword>
<proteinExistence type="predicted"/>
<dbReference type="RefSeq" id="WP_070906503.1">
    <property type="nucleotide sequence ID" value="NZ_MIKE01000011.1"/>
</dbReference>
<keyword evidence="5" id="KW-1185">Reference proteome</keyword>
<name>A0A1S1JBC8_9FLAO</name>
<dbReference type="EMBL" id="MIKE01000011">
    <property type="protein sequence ID" value="OHT46874.1"/>
    <property type="molecule type" value="Genomic_DNA"/>
</dbReference>
<protein>
    <submittedName>
        <fullName evidence="2">Uncharacterized protein</fullName>
    </submittedName>
</protein>
<reference evidence="2" key="2">
    <citation type="submission" date="2016-09" db="EMBL/GenBank/DDBJ databases">
        <authorList>
            <person name="Capua I."/>
            <person name="De Benedictis P."/>
            <person name="Joannis T."/>
            <person name="Lombin L.H."/>
            <person name="Cattoli G."/>
        </authorList>
    </citation>
    <scope>NUCLEOTIDE SEQUENCE [LARGE SCALE GENOMIC DNA]</scope>
    <source>
        <strain evidence="2">MSU</strain>
    </source>
</reference>
<evidence type="ECO:0000313" key="4">
    <source>
        <dbReference type="Proteomes" id="UP000180252"/>
    </source>
</evidence>
<evidence type="ECO:0000256" key="1">
    <source>
        <dbReference type="SAM" id="Phobius"/>
    </source>
</evidence>
<dbReference type="STRING" id="1278819.BHE19_05050"/>
<dbReference type="AlphaFoldDB" id="A0A1S1JBC8"/>
<reference evidence="3 5" key="3">
    <citation type="submission" date="2016-11" db="EMBL/GenBank/DDBJ databases">
        <title>Whole genomes of Flavobacteriaceae.</title>
        <authorList>
            <person name="Stine C."/>
            <person name="Li C."/>
            <person name="Tadesse D."/>
        </authorList>
    </citation>
    <scope>NUCLEOTIDE SEQUENCE [LARGE SCALE GENOMIC DNA]</scope>
    <source>
        <strain evidence="3 5">ATCC BAA-2541</strain>
    </source>
</reference>
<comment type="caution">
    <text evidence="2">The sequence shown here is derived from an EMBL/GenBank/DDBJ whole genome shotgun (WGS) entry which is preliminary data.</text>
</comment>
<dbReference type="OrthoDB" id="795301at2"/>
<evidence type="ECO:0000313" key="2">
    <source>
        <dbReference type="EMBL" id="OHT46874.1"/>
    </source>
</evidence>
<keyword evidence="1" id="KW-0472">Membrane</keyword>
<reference evidence="4" key="1">
    <citation type="submission" date="2016-09" db="EMBL/GenBank/DDBJ databases">
        <authorList>
            <person name="Chen S."/>
            <person name="Walker E."/>
        </authorList>
    </citation>
    <scope>NUCLEOTIDE SEQUENCE [LARGE SCALE GENOMIC DNA]</scope>
    <source>
        <strain evidence="4">MSU</strain>
    </source>
</reference>
<feature type="transmembrane region" description="Helical" evidence="1">
    <location>
        <begin position="119"/>
        <end position="141"/>
    </location>
</feature>
<feature type="transmembrane region" description="Helical" evidence="1">
    <location>
        <begin position="147"/>
        <end position="169"/>
    </location>
</feature>